<organism evidence="1 2">
    <name type="scientific">Formicincola oecophyllae</name>
    <dbReference type="NCBI Taxonomy" id="2558361"/>
    <lineage>
        <taxon>Bacteria</taxon>
        <taxon>Pseudomonadati</taxon>
        <taxon>Pseudomonadota</taxon>
        <taxon>Alphaproteobacteria</taxon>
        <taxon>Acetobacterales</taxon>
        <taxon>Acetobacteraceae</taxon>
        <taxon>Formicincola</taxon>
    </lineage>
</organism>
<dbReference type="Proteomes" id="UP000318709">
    <property type="component" value="Chromosome"/>
</dbReference>
<gene>
    <name evidence="1" type="ORF">E3E12_01115</name>
</gene>
<sequence length="202" mass="21847">MNALLVAAMVSAGLGLSGCLDPSGETTMEHAPACPVVDVPTLAGDRIRYDGRGLDIGHVETQQHIISVTGDCANAKPDRFRRPMTRVRIGLTTQIEGGAAVPEPGQDDRVALRIPWFVAVVKNGTILGKKIFYERAPIPAEGQTEVFKTPLHFIDVPTGGNPHVSTYVIETGFQLTGPELDYNRQHLDPAHYERTTEPSPGQ</sequence>
<keyword evidence="2" id="KW-1185">Reference proteome</keyword>
<protein>
    <submittedName>
        <fullName evidence="1">Uncharacterized protein</fullName>
    </submittedName>
</protein>
<name>A0A4Y6U6N7_9PROT</name>
<dbReference type="OrthoDB" id="7284342at2"/>
<dbReference type="EMBL" id="CP038231">
    <property type="protein sequence ID" value="QDH13022.1"/>
    <property type="molecule type" value="Genomic_DNA"/>
</dbReference>
<dbReference type="AlphaFoldDB" id="A0A4Y6U6N7"/>
<dbReference type="KEGG" id="swf:E3E12_01115"/>
<proteinExistence type="predicted"/>
<accession>A0A4Y6U6N7</accession>
<evidence type="ECO:0000313" key="1">
    <source>
        <dbReference type="EMBL" id="QDH13022.1"/>
    </source>
</evidence>
<reference evidence="1 2" key="1">
    <citation type="submission" date="2019-03" db="EMBL/GenBank/DDBJ databases">
        <title>The complete genome sequence of Swingsia_sp. F3b2 LMG30590(T).</title>
        <authorList>
            <person name="Chua K.-O."/>
            <person name="Chan K.-G."/>
            <person name="See-Too W.-S."/>
        </authorList>
    </citation>
    <scope>NUCLEOTIDE SEQUENCE [LARGE SCALE GENOMIC DNA]</scope>
    <source>
        <strain evidence="1 2">F3b2</strain>
    </source>
</reference>
<evidence type="ECO:0000313" key="2">
    <source>
        <dbReference type="Proteomes" id="UP000318709"/>
    </source>
</evidence>
<dbReference type="RefSeq" id="WP_141442665.1">
    <property type="nucleotide sequence ID" value="NZ_CP038231.1"/>
</dbReference>